<proteinExistence type="predicted"/>
<protein>
    <submittedName>
        <fullName evidence="2">Uncharacterized protein</fullName>
    </submittedName>
</protein>
<feature type="region of interest" description="Disordered" evidence="1">
    <location>
        <begin position="198"/>
        <end position="253"/>
    </location>
</feature>
<evidence type="ECO:0000256" key="1">
    <source>
        <dbReference type="SAM" id="MobiDB-lite"/>
    </source>
</evidence>
<name>A0A517L765_9PEZI</name>
<evidence type="ECO:0000313" key="2">
    <source>
        <dbReference type="EMBL" id="QDS71472.1"/>
    </source>
</evidence>
<feature type="compositionally biased region" description="Basic and acidic residues" evidence="1">
    <location>
        <begin position="173"/>
        <end position="186"/>
    </location>
</feature>
<keyword evidence="3" id="KW-1185">Reference proteome</keyword>
<accession>A0A517L765</accession>
<dbReference type="Proteomes" id="UP000316270">
    <property type="component" value="Chromosome 6"/>
</dbReference>
<evidence type="ECO:0000313" key="3">
    <source>
        <dbReference type="Proteomes" id="UP000316270"/>
    </source>
</evidence>
<sequence length="253" mass="28459">MQTTDSSVSALIITFTRSLDYFKNLREQRRKKKKAVKVNKKKEALRGDELKLSMSLRQGPIEIQREYEKNYRANGDRYAVGDGESRASIYGILHVHVLTALSAIASASLARAIRRLNAGLLSIISSFLSCGQKKAQMDYKYLTSVSELSRQEALEALSQLNARMSRSALSLHDERRRCTHPTEKGHCIRGCPRKLNSPDLKASLKTISKSPKQTSRDTKEPRAPEGREVDAKYVYDGEQGEHESGRDTDESVE</sequence>
<reference evidence="2 3" key="1">
    <citation type="submission" date="2019-07" db="EMBL/GenBank/DDBJ databases">
        <title>Finished genome of Venturia effusa.</title>
        <authorList>
            <person name="Young C.A."/>
            <person name="Cox M.P."/>
            <person name="Ganley A.R.D."/>
            <person name="David W.J."/>
        </authorList>
    </citation>
    <scope>NUCLEOTIDE SEQUENCE [LARGE SCALE GENOMIC DNA]</scope>
    <source>
        <strain evidence="3">albino</strain>
    </source>
</reference>
<dbReference type="EMBL" id="CP042190">
    <property type="protein sequence ID" value="QDS71472.1"/>
    <property type="molecule type" value="Genomic_DNA"/>
</dbReference>
<feature type="region of interest" description="Disordered" evidence="1">
    <location>
        <begin position="173"/>
        <end position="192"/>
    </location>
</feature>
<organism evidence="2 3">
    <name type="scientific">Venturia effusa</name>
    <dbReference type="NCBI Taxonomy" id="50376"/>
    <lineage>
        <taxon>Eukaryota</taxon>
        <taxon>Fungi</taxon>
        <taxon>Dikarya</taxon>
        <taxon>Ascomycota</taxon>
        <taxon>Pezizomycotina</taxon>
        <taxon>Dothideomycetes</taxon>
        <taxon>Pleosporomycetidae</taxon>
        <taxon>Venturiales</taxon>
        <taxon>Venturiaceae</taxon>
        <taxon>Venturia</taxon>
    </lineage>
</organism>
<feature type="compositionally biased region" description="Basic and acidic residues" evidence="1">
    <location>
        <begin position="214"/>
        <end position="253"/>
    </location>
</feature>
<dbReference type="OrthoDB" id="5226911at2759"/>
<dbReference type="STRING" id="50376.A0A517L765"/>
<gene>
    <name evidence="2" type="ORF">FKW77_004195</name>
</gene>
<dbReference type="AlphaFoldDB" id="A0A517L765"/>